<keyword evidence="3" id="KW-1185">Reference proteome</keyword>
<dbReference type="OrthoDB" id="4761270at2759"/>
<reference evidence="2 3" key="1">
    <citation type="submission" date="2019-03" db="EMBL/GenBank/DDBJ databases">
        <title>Draft genome sequence of Xylaria hypoxylon DSM 108379, a ubiquitous saprotrophic-parasitic fungi on hardwood.</title>
        <authorList>
            <person name="Buettner E."/>
            <person name="Leonhardt S."/>
            <person name="Gebauer A.M."/>
            <person name="Liers C."/>
            <person name="Hofrichter M."/>
            <person name="Kellner H."/>
        </authorList>
    </citation>
    <scope>NUCLEOTIDE SEQUENCE [LARGE SCALE GENOMIC DNA]</scope>
    <source>
        <strain evidence="2 3">DSM 108379</strain>
    </source>
</reference>
<organism evidence="2 3">
    <name type="scientific">Xylaria hypoxylon</name>
    <dbReference type="NCBI Taxonomy" id="37992"/>
    <lineage>
        <taxon>Eukaryota</taxon>
        <taxon>Fungi</taxon>
        <taxon>Dikarya</taxon>
        <taxon>Ascomycota</taxon>
        <taxon>Pezizomycotina</taxon>
        <taxon>Sordariomycetes</taxon>
        <taxon>Xylariomycetidae</taxon>
        <taxon>Xylariales</taxon>
        <taxon>Xylariaceae</taxon>
        <taxon>Xylaria</taxon>
    </lineage>
</organism>
<evidence type="ECO:0000256" key="1">
    <source>
        <dbReference type="SAM" id="MobiDB-lite"/>
    </source>
</evidence>
<evidence type="ECO:0000313" key="2">
    <source>
        <dbReference type="EMBL" id="TGJ81515.1"/>
    </source>
</evidence>
<accession>A0A4Z0YQU2</accession>
<comment type="caution">
    <text evidence="2">The sequence shown here is derived from an EMBL/GenBank/DDBJ whole genome shotgun (WGS) entry which is preliminary data.</text>
</comment>
<dbReference type="Proteomes" id="UP000297716">
    <property type="component" value="Unassembled WGS sequence"/>
</dbReference>
<name>A0A4Z0YQU2_9PEZI</name>
<proteinExistence type="predicted"/>
<sequence length="193" mass="22103">MTSEQDDILKRWRYTNSKDKGSVKPNYDSLCCSLFGDGVQPPENPEYHYYIPEHITNSVSFNRGQQNIDYFRQRQSAPQPVWTSSSQQQPNPMAYRSQHPGFIQQHATDPLLLDEPPQPENWTLMKPPPDQDSGYDSNGIGKSALQPNTDGYINPQDMYWQHFNQNIASAGAFSQDALERRPPAIDLGMEWEP</sequence>
<evidence type="ECO:0000313" key="3">
    <source>
        <dbReference type="Proteomes" id="UP000297716"/>
    </source>
</evidence>
<dbReference type="EMBL" id="SKBN01000165">
    <property type="protein sequence ID" value="TGJ81515.1"/>
    <property type="molecule type" value="Genomic_DNA"/>
</dbReference>
<dbReference type="AlphaFoldDB" id="A0A4Z0YQU2"/>
<feature type="region of interest" description="Disordered" evidence="1">
    <location>
        <begin position="111"/>
        <end position="142"/>
    </location>
</feature>
<protein>
    <submittedName>
        <fullName evidence="2">Uncharacterized protein</fullName>
    </submittedName>
</protein>
<gene>
    <name evidence="2" type="ORF">E0Z10_g7250</name>
</gene>